<feature type="compositionally biased region" description="Low complexity" evidence="1">
    <location>
        <begin position="223"/>
        <end position="234"/>
    </location>
</feature>
<organism evidence="3 4">
    <name type="scientific">Letharia lupina</name>
    <dbReference type="NCBI Taxonomy" id="560253"/>
    <lineage>
        <taxon>Eukaryota</taxon>
        <taxon>Fungi</taxon>
        <taxon>Dikarya</taxon>
        <taxon>Ascomycota</taxon>
        <taxon>Pezizomycotina</taxon>
        <taxon>Lecanoromycetes</taxon>
        <taxon>OSLEUM clade</taxon>
        <taxon>Lecanoromycetidae</taxon>
        <taxon>Lecanorales</taxon>
        <taxon>Lecanorineae</taxon>
        <taxon>Parmeliaceae</taxon>
        <taxon>Letharia</taxon>
    </lineage>
</organism>
<evidence type="ECO:0000313" key="4">
    <source>
        <dbReference type="Proteomes" id="UP000593566"/>
    </source>
</evidence>
<sequence>METQVVFEKCDGSRVTEGMLQEASQLFSEHYGVWSEHAAQMFGNFPKAGSHVRLGQERFRADYLPDDTTCSYGKVTVNGRLVGNVFACRWAYDGKTICWITQLVVHEDYRERGLATGLLNRLRHDDDDIYGIVSSHPAACLAAAKAFGSSIGTVRLGYIKEYAEGIMKASPIRYVKDAKLRGSLFDPEDASGLVSSVDTGFWVDHTEPLEVLAWARALPPASSSPVAKSPTSSPKDPSAHAAAISQASGDHPDEIPCWSEPCRSVFVVTISGRRSSVPSSRAYSIGSVHAGIANRKDFVPGRLVAGCVEIGAYNRDDAAHWPCFPDVDRVAGLVVGGVCDDGDRYESSDVLRPSGRVERVLDGLLFSDLWMLWRRSAGAALKRWD</sequence>
<dbReference type="Pfam" id="PF00583">
    <property type="entry name" value="Acetyltransf_1"/>
    <property type="match status" value="1"/>
</dbReference>
<name>A0A8H6FKU5_9LECA</name>
<dbReference type="GeneID" id="59333142"/>
<keyword evidence="4" id="KW-1185">Reference proteome</keyword>
<dbReference type="RefSeq" id="XP_037157651.1">
    <property type="nucleotide sequence ID" value="XM_037295650.1"/>
</dbReference>
<dbReference type="CDD" id="cd04301">
    <property type="entry name" value="NAT_SF"/>
    <property type="match status" value="1"/>
</dbReference>
<dbReference type="PROSITE" id="PS51186">
    <property type="entry name" value="GNAT"/>
    <property type="match status" value="1"/>
</dbReference>
<reference evidence="3 4" key="1">
    <citation type="journal article" date="2020" name="Genomics">
        <title>Complete, high-quality genomes from long-read metagenomic sequencing of two wolf lichen thalli reveals enigmatic genome architecture.</title>
        <authorList>
            <person name="McKenzie S.K."/>
            <person name="Walston R.F."/>
            <person name="Allen J.L."/>
        </authorList>
    </citation>
    <scope>NUCLEOTIDE SEQUENCE [LARGE SCALE GENOMIC DNA]</scope>
    <source>
        <strain evidence="3">WasteWater1</strain>
    </source>
</reference>
<dbReference type="GO" id="GO:0016747">
    <property type="term" value="F:acyltransferase activity, transferring groups other than amino-acyl groups"/>
    <property type="evidence" value="ECO:0007669"/>
    <property type="project" value="InterPro"/>
</dbReference>
<feature type="region of interest" description="Disordered" evidence="1">
    <location>
        <begin position="223"/>
        <end position="252"/>
    </location>
</feature>
<evidence type="ECO:0000259" key="2">
    <source>
        <dbReference type="PROSITE" id="PS51186"/>
    </source>
</evidence>
<comment type="caution">
    <text evidence="3">The sequence shown here is derived from an EMBL/GenBank/DDBJ whole genome shotgun (WGS) entry which is preliminary data.</text>
</comment>
<dbReference type="EMBL" id="JACCJB010000002">
    <property type="protein sequence ID" value="KAF6230394.1"/>
    <property type="molecule type" value="Genomic_DNA"/>
</dbReference>
<evidence type="ECO:0000313" key="3">
    <source>
        <dbReference type="EMBL" id="KAF6230394.1"/>
    </source>
</evidence>
<dbReference type="Gene3D" id="3.40.630.30">
    <property type="match status" value="1"/>
</dbReference>
<dbReference type="InterPro" id="IPR016181">
    <property type="entry name" value="Acyl_CoA_acyltransferase"/>
</dbReference>
<accession>A0A8H6FKU5</accession>
<protein>
    <recommendedName>
        <fullName evidence="2">N-acetyltransferase domain-containing protein</fullName>
    </recommendedName>
</protein>
<dbReference type="SUPFAM" id="SSF55729">
    <property type="entry name" value="Acyl-CoA N-acyltransferases (Nat)"/>
    <property type="match status" value="1"/>
</dbReference>
<gene>
    <name evidence="3" type="ORF">HO133_004736</name>
</gene>
<evidence type="ECO:0000256" key="1">
    <source>
        <dbReference type="SAM" id="MobiDB-lite"/>
    </source>
</evidence>
<dbReference type="AlphaFoldDB" id="A0A8H6FKU5"/>
<proteinExistence type="predicted"/>
<dbReference type="Proteomes" id="UP000593566">
    <property type="component" value="Unassembled WGS sequence"/>
</dbReference>
<dbReference type="InterPro" id="IPR000182">
    <property type="entry name" value="GNAT_dom"/>
</dbReference>
<feature type="domain" description="N-acetyltransferase" evidence="2">
    <location>
        <begin position="13"/>
        <end position="179"/>
    </location>
</feature>